<evidence type="ECO:0000313" key="3">
    <source>
        <dbReference type="Proteomes" id="UP001165060"/>
    </source>
</evidence>
<protein>
    <recommendedName>
        <fullName evidence="4">Proteophosphoglycan ppg4</fullName>
    </recommendedName>
</protein>
<dbReference type="Proteomes" id="UP001165060">
    <property type="component" value="Unassembled WGS sequence"/>
</dbReference>
<proteinExistence type="predicted"/>
<evidence type="ECO:0000256" key="1">
    <source>
        <dbReference type="SAM" id="MobiDB-lite"/>
    </source>
</evidence>
<organism evidence="2 3">
    <name type="scientific">Tetraparma gracilis</name>
    <dbReference type="NCBI Taxonomy" id="2962635"/>
    <lineage>
        <taxon>Eukaryota</taxon>
        <taxon>Sar</taxon>
        <taxon>Stramenopiles</taxon>
        <taxon>Ochrophyta</taxon>
        <taxon>Bolidophyceae</taxon>
        <taxon>Parmales</taxon>
        <taxon>Triparmaceae</taxon>
        <taxon>Tetraparma</taxon>
    </lineage>
</organism>
<feature type="compositionally biased region" description="Polar residues" evidence="1">
    <location>
        <begin position="286"/>
        <end position="304"/>
    </location>
</feature>
<evidence type="ECO:0000313" key="2">
    <source>
        <dbReference type="EMBL" id="GMI35020.1"/>
    </source>
</evidence>
<feature type="compositionally biased region" description="Gly residues" evidence="1">
    <location>
        <begin position="481"/>
        <end position="496"/>
    </location>
</feature>
<comment type="caution">
    <text evidence="2">The sequence shown here is derived from an EMBL/GenBank/DDBJ whole genome shotgun (WGS) entry which is preliminary data.</text>
</comment>
<evidence type="ECO:0008006" key="4">
    <source>
        <dbReference type="Google" id="ProtNLM"/>
    </source>
</evidence>
<keyword evidence="3" id="KW-1185">Reference proteome</keyword>
<name>A0ABQ6MXY9_9STRA</name>
<feature type="compositionally biased region" description="Basic residues" evidence="1">
    <location>
        <begin position="136"/>
        <end position="145"/>
    </location>
</feature>
<feature type="region of interest" description="Disordered" evidence="1">
    <location>
        <begin position="424"/>
        <end position="503"/>
    </location>
</feature>
<feature type="compositionally biased region" description="Low complexity" evidence="1">
    <location>
        <begin position="155"/>
        <end position="173"/>
    </location>
</feature>
<dbReference type="EMBL" id="BRYB01000667">
    <property type="protein sequence ID" value="GMI35020.1"/>
    <property type="molecule type" value="Genomic_DNA"/>
</dbReference>
<sequence>MSDGRFDFGNDLEGVVRAVRGKEGRKKRAPASSKADEDGDSDDHEEEEDQVSKRGKKRGRKSGGSSGAASATTTSAGSALSGSGEFSSFAPVQGAGGMLLSPGGNDDATPLLMLSSSPGPFGFDFDDASPDDKMDSKHKRRRHSSKTPTLHARDSSSASSSAKQQQQSISAVARAAGDLAATASTPGLHARTPHAQRPTPSTVHFSSVCSAMYEFSPGNAGLGGGRDISANLGSLNYSPFPTPYNLRCTPSRNGTGGRLTPAPTSAARFAPGQDLTNIFASGGGTPHSTGGRNRSLKGSPSRQPFSPALSDISVSGLFTDGETTPTALNGAAKASENTAAAVALMEEEEAVAEAVLSPADLAASRLSTITEGAGNDELSQSQTSAHHMAVTNTSFAASAATSAWGMSSQRGDTSLGASVAGATPAMLPLSPTPSKTGGAAKSTGERKSGRYAGFASRASRRRSEKLDINDLLSPAGEEDGVGGGERSGGKGAGGKPPIGDNKFGVVSLGGTGTNLGFVGENERFV</sequence>
<accession>A0ABQ6MXY9</accession>
<gene>
    <name evidence="2" type="ORF">TeGR_g6348</name>
</gene>
<feature type="compositionally biased region" description="Low complexity" evidence="1">
    <location>
        <begin position="67"/>
        <end position="84"/>
    </location>
</feature>
<feature type="region of interest" description="Disordered" evidence="1">
    <location>
        <begin position="281"/>
        <end position="309"/>
    </location>
</feature>
<feature type="compositionally biased region" description="Acidic residues" evidence="1">
    <location>
        <begin position="37"/>
        <end position="49"/>
    </location>
</feature>
<feature type="region of interest" description="Disordered" evidence="1">
    <location>
        <begin position="1"/>
        <end position="175"/>
    </location>
</feature>
<reference evidence="2 3" key="1">
    <citation type="journal article" date="2023" name="Commun. Biol.">
        <title>Genome analysis of Parmales, the sister group of diatoms, reveals the evolutionary specialization of diatoms from phago-mixotrophs to photoautotrophs.</title>
        <authorList>
            <person name="Ban H."/>
            <person name="Sato S."/>
            <person name="Yoshikawa S."/>
            <person name="Yamada K."/>
            <person name="Nakamura Y."/>
            <person name="Ichinomiya M."/>
            <person name="Sato N."/>
            <person name="Blanc-Mathieu R."/>
            <person name="Endo H."/>
            <person name="Kuwata A."/>
            <person name="Ogata H."/>
        </authorList>
    </citation>
    <scope>NUCLEOTIDE SEQUENCE [LARGE SCALE GENOMIC DNA]</scope>
</reference>